<dbReference type="SUPFAM" id="SSF55486">
    <property type="entry name" value="Metalloproteases ('zincins'), catalytic domain"/>
    <property type="match status" value="1"/>
</dbReference>
<dbReference type="InterPro" id="IPR034033">
    <property type="entry name" value="Serralysin-like"/>
</dbReference>
<keyword evidence="3" id="KW-0677">Repeat</keyword>
<feature type="domain" description="Peptidase metallopeptidase" evidence="5">
    <location>
        <begin position="141"/>
        <end position="295"/>
    </location>
</feature>
<reference evidence="7" key="1">
    <citation type="journal article" date="2019" name="Int. J. Syst. Evol. Microbiol.">
        <title>The Global Catalogue of Microorganisms (GCM) 10K type strain sequencing project: providing services to taxonomists for standard genome sequencing and annotation.</title>
        <authorList>
            <consortium name="The Broad Institute Genomics Platform"/>
            <consortium name="The Broad Institute Genome Sequencing Center for Infectious Disease"/>
            <person name="Wu L."/>
            <person name="Ma J."/>
        </authorList>
    </citation>
    <scope>NUCLEOTIDE SEQUENCE [LARGE SCALE GENOMIC DNA]</scope>
    <source>
        <strain evidence="7">CCUG 62953</strain>
    </source>
</reference>
<dbReference type="InterPro" id="IPR011049">
    <property type="entry name" value="Serralysin-like_metalloprot_C"/>
</dbReference>
<dbReference type="InterPro" id="IPR013858">
    <property type="entry name" value="Peptidase_M10B_C"/>
</dbReference>
<dbReference type="SMART" id="SM00235">
    <property type="entry name" value="ZnMc"/>
    <property type="match status" value="1"/>
</dbReference>
<dbReference type="SUPFAM" id="SSF51120">
    <property type="entry name" value="beta-Roll"/>
    <property type="match status" value="1"/>
</dbReference>
<feature type="region of interest" description="Disordered" evidence="4">
    <location>
        <begin position="1"/>
        <end position="35"/>
    </location>
</feature>
<dbReference type="InterPro" id="IPR024079">
    <property type="entry name" value="MetalloPept_cat_dom_sf"/>
</dbReference>
<evidence type="ECO:0000256" key="2">
    <source>
        <dbReference type="ARBA" id="ARBA00022525"/>
    </source>
</evidence>
<proteinExistence type="predicted"/>
<feature type="compositionally biased region" description="Pro residues" evidence="4">
    <location>
        <begin position="21"/>
        <end position="30"/>
    </location>
</feature>
<dbReference type="EMBL" id="JBHTMU010000046">
    <property type="protein sequence ID" value="MFD1344356.1"/>
    <property type="molecule type" value="Genomic_DNA"/>
</dbReference>
<dbReference type="Pfam" id="PF08548">
    <property type="entry name" value="Peptidase_M10_C"/>
    <property type="match status" value="1"/>
</dbReference>
<dbReference type="Pfam" id="PF17963">
    <property type="entry name" value="Big_9"/>
    <property type="match status" value="4"/>
</dbReference>
<evidence type="ECO:0000313" key="6">
    <source>
        <dbReference type="EMBL" id="MFD1344356.1"/>
    </source>
</evidence>
<evidence type="ECO:0000256" key="1">
    <source>
        <dbReference type="ARBA" id="ARBA00004613"/>
    </source>
</evidence>
<dbReference type="InterPro" id="IPR010221">
    <property type="entry name" value="VCBS_dom"/>
</dbReference>
<name>A0ABW3ZMK3_9RHOB</name>
<dbReference type="Gene3D" id="2.150.10.10">
    <property type="entry name" value="Serralysin-like metalloprotease, C-terminal"/>
    <property type="match status" value="1"/>
</dbReference>
<evidence type="ECO:0000256" key="3">
    <source>
        <dbReference type="ARBA" id="ARBA00022737"/>
    </source>
</evidence>
<organism evidence="6 7">
    <name type="scientific">Litorisediminicola beolgyonensis</name>
    <dbReference type="NCBI Taxonomy" id="1173614"/>
    <lineage>
        <taxon>Bacteria</taxon>
        <taxon>Pseudomonadati</taxon>
        <taxon>Pseudomonadota</taxon>
        <taxon>Alphaproteobacteria</taxon>
        <taxon>Rhodobacterales</taxon>
        <taxon>Paracoccaceae</taxon>
        <taxon>Litorisediminicola</taxon>
    </lineage>
</organism>
<evidence type="ECO:0000313" key="7">
    <source>
        <dbReference type="Proteomes" id="UP001597135"/>
    </source>
</evidence>
<accession>A0ABW3ZMK3</accession>
<dbReference type="NCBIfam" id="TIGR01965">
    <property type="entry name" value="VCBS_repeat"/>
    <property type="match status" value="3"/>
</dbReference>
<dbReference type="InterPro" id="IPR006026">
    <property type="entry name" value="Peptidase_Metallo"/>
</dbReference>
<dbReference type="NCBIfam" id="NF012211">
    <property type="entry name" value="tand_rpt_95"/>
    <property type="match status" value="2"/>
</dbReference>
<evidence type="ECO:0000259" key="5">
    <source>
        <dbReference type="SMART" id="SM00235"/>
    </source>
</evidence>
<comment type="subcellular location">
    <subcellularLocation>
        <location evidence="1">Secreted</location>
    </subcellularLocation>
</comment>
<dbReference type="Proteomes" id="UP001597135">
    <property type="component" value="Unassembled WGS sequence"/>
</dbReference>
<keyword evidence="7" id="KW-1185">Reference proteome</keyword>
<protein>
    <submittedName>
        <fullName evidence="6">Ig-like domain-containing protein</fullName>
    </submittedName>
</protein>
<evidence type="ECO:0000256" key="4">
    <source>
        <dbReference type="SAM" id="MobiDB-lite"/>
    </source>
</evidence>
<gene>
    <name evidence="6" type="ORF">ACFQ4E_18140</name>
</gene>
<comment type="caution">
    <text evidence="6">The sequence shown here is derived from an EMBL/GenBank/DDBJ whole genome shotgun (WGS) entry which is preliminary data.</text>
</comment>
<keyword evidence="2" id="KW-0964">Secreted</keyword>
<dbReference type="RefSeq" id="WP_386805939.1">
    <property type="nucleotide sequence ID" value="NZ_JBHTMU010000046.1"/>
</dbReference>
<dbReference type="CDD" id="cd04277">
    <property type="entry name" value="ZnMc_serralysin_like"/>
    <property type="match status" value="1"/>
</dbReference>
<sequence>MRDFFDGPVAAGPNPSDIAPEPQPSVPAPNPSSDAAIGAAQTALDKVLDAGRAAPNPFLDDWRDVPPLSLLIVHEECCACGACGYPEAPTSVEGAATATQEPIPGETTNAPAMLGDMAEFLQTGYWTTDYGDGTRSHNVTSSGIDPNNGVLHYNLSGYSADADGLTADRANLVREVFKLYGATLGIEFVETTSTDTNLVDFFFRDNASGAYASHSYWNSGAWGSTITYAQINVAESWYGGQSGYDSYTVQTVFHEIGHAIGLGHQGSYNGSATYGVDNVFENDSWQASMMSYFSQTENTAINASYEFLQTPMAVDWMALDDLYGRQGYGTFNAFTEDTVWGFNTTVTSAVSDIWAQWSSYANRTASTIVDGGGIDTLDLSGYANNTVINLRPSSRLDTAPSLSDIGGRIGNLAIAEGTVIENAIGGAGSELFFGNDADNQIVGNGGNDTMVDSAGSDTYFGGAGTDTVSFGGAFADFTYAIAGAFLQVIDVAVDLVEMTVEWLDFTDGARTWQQVADSIGPNTDPVAVDDSATVAESGTVSGNVLTNDTDADGDTLTVSAVNFDAGLVGTQITLFSGALLTLNADGSYLYDPNGAFDSLEAGQIALDGFDYTVSDGRGGTSETSVSITVTGETPPPPNGVPVAVDDVASVTEDVVLTGLAVLANDSDPDGDPLDVAAINGQAIVAGQSVTLASGARVTLNADGTLDYDQNGAFDALNIGETGQEVFTYTLTDGTDTDLGTVTIDIAGAYDNTAPVANDDAYTVAENGVVGGSVIGNDADADGDVLFVTSVNGTSFGTSGSFTLASGARLTISNSGLFDYDPNGAFDGLETGQTATDSFTYAVTDGNGGTDSATVTITIDGISPQVTTTPQLFDFESAALGAYTGEAGLDATGITVAAGNVLGGSRYGESSGLSFTATGEDFDIDGFTATATSGRVQLRIEALDDGVSVGSATVNLRANRVTDVSFDATFDSIDSFVITSNGAFYLDDIAAVTRTLVDPGGNQLPVATADAASVGEAGSVSFNLLANDSDPDGDPLSVTSVAGSASGPVTLASGAVVSFAADGNVTYDTNGQFDGLYDGETAVDSFAYEISDGQGGVATALVEVTVTGSGTPPPAPTTTTVTFESGTLEQDGFVFAGARNVAQAGDRVAESLADTISFDRSDDGLFDLDRATFLALGGKNVTLEASAFDITGALIGTESIRIRDNRDTTYDFSDALFGEADTVSFTASGGFQVDDLVLNY</sequence>
<dbReference type="Gene3D" id="3.40.390.10">
    <property type="entry name" value="Collagenase (Catalytic Domain)"/>
    <property type="match status" value="1"/>
</dbReference>